<evidence type="ECO:0000256" key="1">
    <source>
        <dbReference type="SAM" id="Coils"/>
    </source>
</evidence>
<sequence>MDSEQQPQNPPADPKNAKDMEEDKDADADNEEDLEVNLDITIEEIVDNLQENYPDPIENYEKVFHQAFIDEEEQKRIDANEENKEPNEAETFAAELGIEEELEKQRKRKKLYFKRNFENGKIIIVRGAPSSEDQDFNELELMTTAAELREFTLRSVGVHGDMASVAGGDGPDLLTLQDEIIRLYKDYKDFIDRIRKIDPTVNQDAPRADEDAKDDGQKVITFEDIVKQDGSFFQEHKESMKQNEDVFCKALCKITSKNKDQLKAAFEKKKECEDEDTQNYLKIHAALTCTFEKHKEVYNQLIENEDVQQEDIVRINYKQTLRDQTLSEAKAVGGKIDEYEEELKRKEKDYEEKQSKLDAIKDNVIQTVHSLKNKTVQIVRILDPHYKYDPDTDMVPMNLKDFMENEVIKKNRDLHNLYGRKLTIDTYTKLIEKLGLDQTDDNGLVHFYSKYRVVNGEEEHKRPEGGSDRFILKIGGNSVEWIQLLYMISQAASCSKHVEIEGFRAIKIGVMEENALNHDPKFLIGNFQKDVIDLIRGGKVKKCRD</sequence>
<accession>A0AAD1UGX6</accession>
<reference evidence="3" key="1">
    <citation type="submission" date="2023-07" db="EMBL/GenBank/DDBJ databases">
        <authorList>
            <consortium name="AG Swart"/>
            <person name="Singh M."/>
            <person name="Singh A."/>
            <person name="Seah K."/>
            <person name="Emmerich C."/>
        </authorList>
    </citation>
    <scope>NUCLEOTIDE SEQUENCE</scope>
    <source>
        <strain evidence="3">DP1</strain>
    </source>
</reference>
<feature type="coiled-coil region" evidence="1">
    <location>
        <begin position="329"/>
        <end position="363"/>
    </location>
</feature>
<evidence type="ECO:0000313" key="4">
    <source>
        <dbReference type="Proteomes" id="UP001295684"/>
    </source>
</evidence>
<organism evidence="3 4">
    <name type="scientific">Euplotes crassus</name>
    <dbReference type="NCBI Taxonomy" id="5936"/>
    <lineage>
        <taxon>Eukaryota</taxon>
        <taxon>Sar</taxon>
        <taxon>Alveolata</taxon>
        <taxon>Ciliophora</taxon>
        <taxon>Intramacronucleata</taxon>
        <taxon>Spirotrichea</taxon>
        <taxon>Hypotrichia</taxon>
        <taxon>Euplotida</taxon>
        <taxon>Euplotidae</taxon>
        <taxon>Moneuplotes</taxon>
    </lineage>
</organism>
<comment type="caution">
    <text evidence="3">The sequence shown here is derived from an EMBL/GenBank/DDBJ whole genome shotgun (WGS) entry which is preliminary data.</text>
</comment>
<dbReference type="Proteomes" id="UP001295684">
    <property type="component" value="Unassembled WGS sequence"/>
</dbReference>
<dbReference type="EMBL" id="CAMPGE010006215">
    <property type="protein sequence ID" value="CAI2365063.1"/>
    <property type="molecule type" value="Genomic_DNA"/>
</dbReference>
<gene>
    <name evidence="3" type="ORF">ECRASSUSDP1_LOCUS6413</name>
</gene>
<feature type="compositionally biased region" description="Acidic residues" evidence="2">
    <location>
        <begin position="22"/>
        <end position="36"/>
    </location>
</feature>
<keyword evidence="1" id="KW-0175">Coiled coil</keyword>
<proteinExistence type="predicted"/>
<evidence type="ECO:0000313" key="3">
    <source>
        <dbReference type="EMBL" id="CAI2365063.1"/>
    </source>
</evidence>
<protein>
    <submittedName>
        <fullName evidence="3">Uncharacterized protein</fullName>
    </submittedName>
</protein>
<evidence type="ECO:0000256" key="2">
    <source>
        <dbReference type="SAM" id="MobiDB-lite"/>
    </source>
</evidence>
<name>A0AAD1UGX6_EUPCR</name>
<feature type="region of interest" description="Disordered" evidence="2">
    <location>
        <begin position="1"/>
        <end position="36"/>
    </location>
</feature>
<keyword evidence="4" id="KW-1185">Reference proteome</keyword>
<dbReference type="AlphaFoldDB" id="A0AAD1UGX6"/>